<feature type="transmembrane region" description="Helical" evidence="1">
    <location>
        <begin position="203"/>
        <end position="227"/>
    </location>
</feature>
<keyword evidence="1" id="KW-0812">Transmembrane</keyword>
<dbReference type="AlphaFoldDB" id="A0AA40D491"/>
<reference evidence="3" key="1">
    <citation type="submission" date="2023-06" db="EMBL/GenBank/DDBJ databases">
        <title>Genome-scale phylogeny and comparative genomics of the fungal order Sordariales.</title>
        <authorList>
            <consortium name="Lawrence Berkeley National Laboratory"/>
            <person name="Hensen N."/>
            <person name="Bonometti L."/>
            <person name="Westerberg I."/>
            <person name="Brannstrom I.O."/>
            <person name="Guillou S."/>
            <person name="Cros-Aarteil S."/>
            <person name="Calhoun S."/>
            <person name="Haridas S."/>
            <person name="Kuo A."/>
            <person name="Mondo S."/>
            <person name="Pangilinan J."/>
            <person name="Riley R."/>
            <person name="Labutti K."/>
            <person name="Andreopoulos B."/>
            <person name="Lipzen A."/>
            <person name="Chen C."/>
            <person name="Yanf M."/>
            <person name="Daum C."/>
            <person name="Ng V."/>
            <person name="Clum A."/>
            <person name="Steindorff A."/>
            <person name="Ohm R."/>
            <person name="Martin F."/>
            <person name="Silar P."/>
            <person name="Natvig D."/>
            <person name="Lalanne C."/>
            <person name="Gautier V."/>
            <person name="Ament-Velasquez S.L."/>
            <person name="Kruys A."/>
            <person name="Hutchinson M.I."/>
            <person name="Powell A.J."/>
            <person name="Barry K."/>
            <person name="Miller A.N."/>
            <person name="Grigoriev I.V."/>
            <person name="Debuchy R."/>
            <person name="Gladieux P."/>
            <person name="Thoren M.H."/>
            <person name="Johannesson H."/>
        </authorList>
    </citation>
    <scope>NUCLEOTIDE SEQUENCE</scope>
    <source>
        <strain evidence="3">CBS 307.81</strain>
    </source>
</reference>
<accession>A0AA40D491</accession>
<protein>
    <recommendedName>
        <fullName evidence="2">DUF6594 domain-containing protein</fullName>
    </recommendedName>
</protein>
<evidence type="ECO:0000313" key="3">
    <source>
        <dbReference type="EMBL" id="KAK0662121.1"/>
    </source>
</evidence>
<proteinExistence type="predicted"/>
<dbReference type="PANTHER" id="PTHR34502">
    <property type="entry name" value="DUF6594 DOMAIN-CONTAINING PROTEIN-RELATED"/>
    <property type="match status" value="1"/>
</dbReference>
<comment type="caution">
    <text evidence="3">The sequence shown here is derived from an EMBL/GenBank/DDBJ whole genome shotgun (WGS) entry which is preliminary data.</text>
</comment>
<evidence type="ECO:0000259" key="2">
    <source>
        <dbReference type="Pfam" id="PF20237"/>
    </source>
</evidence>
<dbReference type="Pfam" id="PF20237">
    <property type="entry name" value="DUF6594"/>
    <property type="match status" value="1"/>
</dbReference>
<evidence type="ECO:0000256" key="1">
    <source>
        <dbReference type="SAM" id="Phobius"/>
    </source>
</evidence>
<sequence length="283" mass="32150">MEGYAKAAHLMAHHEEFAIFRQFKQLNYLSLLHQQAEIIHLQDSLSHLVQRDATHPERGSYAKSWFSLSHGTDSESRQQWKKLKRLRKKLDRYNDTLHKQSLLASLNPPNQQDLDFLRLWFQRPGMGNFPIRGLDRGAWNTEFEHDLVALQPRLTPDPISSFFARHIFPLFHRLYGQRFKDPESGNLGIGEGIWTYRESKLGMVVDVVVTVVASLLPLISTIVLYLIEERTKGVKLGVVVVFAAAFAFALATMTKARRVEAFAATAAFAAVNVVFLTSTCTSP</sequence>
<evidence type="ECO:0000313" key="4">
    <source>
        <dbReference type="Proteomes" id="UP001174997"/>
    </source>
</evidence>
<feature type="domain" description="DUF6594" evidence="2">
    <location>
        <begin position="4"/>
        <end position="273"/>
    </location>
</feature>
<dbReference type="Proteomes" id="UP001174997">
    <property type="component" value="Unassembled WGS sequence"/>
</dbReference>
<name>A0AA40D491_9PEZI</name>
<keyword evidence="1" id="KW-1133">Transmembrane helix</keyword>
<dbReference type="PANTHER" id="PTHR34502:SF5">
    <property type="entry name" value="DUF6594 DOMAIN-CONTAINING PROTEIN"/>
    <property type="match status" value="1"/>
</dbReference>
<gene>
    <name evidence="3" type="ORF">QBC41DRAFT_235370</name>
</gene>
<dbReference type="EMBL" id="JAULSY010000143">
    <property type="protein sequence ID" value="KAK0662121.1"/>
    <property type="molecule type" value="Genomic_DNA"/>
</dbReference>
<feature type="transmembrane region" description="Helical" evidence="1">
    <location>
        <begin position="233"/>
        <end position="252"/>
    </location>
</feature>
<feature type="transmembrane region" description="Helical" evidence="1">
    <location>
        <begin position="259"/>
        <end position="278"/>
    </location>
</feature>
<dbReference type="InterPro" id="IPR046529">
    <property type="entry name" value="DUF6594"/>
</dbReference>
<keyword evidence="4" id="KW-1185">Reference proteome</keyword>
<organism evidence="3 4">
    <name type="scientific">Cercophora samala</name>
    <dbReference type="NCBI Taxonomy" id="330535"/>
    <lineage>
        <taxon>Eukaryota</taxon>
        <taxon>Fungi</taxon>
        <taxon>Dikarya</taxon>
        <taxon>Ascomycota</taxon>
        <taxon>Pezizomycotina</taxon>
        <taxon>Sordariomycetes</taxon>
        <taxon>Sordariomycetidae</taxon>
        <taxon>Sordariales</taxon>
        <taxon>Lasiosphaeriaceae</taxon>
        <taxon>Cercophora</taxon>
    </lineage>
</organism>
<keyword evidence="1" id="KW-0472">Membrane</keyword>